<dbReference type="InterPro" id="IPR001048">
    <property type="entry name" value="Asp/Glu/Uridylate_kinase"/>
</dbReference>
<dbReference type="EC" id="2.7.2.4" evidence="7"/>
<dbReference type="InterPro" id="IPR001341">
    <property type="entry name" value="Asp_kinase"/>
</dbReference>
<sequence>MDGGCFVSTGVLAKRARGGSLSVDRSGFVAGRSAARVVSNRGRCVRMVVAPIPTDATGTSSDVTLDRVICKFGGSSLADSTRLREVTKIVKMQTELTRKFPVVVLSAMGPSTNELLRAGERALTEGVVDISSVRSRAYEACDSFGLNKEELVDPLLTNLDQLLLGIKFLRELTPRGKDYLVSFGERLSVRIMAAHLAKNEDLPAKAFDAFDVGFLTDSNFLNAEIQPESLDKIARFFDELGPNTVAIVTGFIGKDINGEITTLGRGGSDLTATTIGAAINASEVQVWKDVDGILSTDPRVVERAVPVPSVTYTEAAEMAYFGAKVLHPVAMMPAMKNRITVRVKNSYNPTHPGTKILPERKLSDDTPVTAISVKRNVQLVDIVSTRMLGAYGFLAEVFKIFAQHQVSVDMIATSEVSISLTLDSVACSESTVCTLKTDLETIANTSFQNGKSIVSLVSNQTKSSLILGKAANALAENGIQIQMVSQGAAKFNIGFVLDNEEANKAVEVLHDVFFGR</sequence>
<dbReference type="Gene3D" id="3.40.1160.10">
    <property type="entry name" value="Acetylglutamate kinase-like"/>
    <property type="match status" value="1"/>
</dbReference>
<evidence type="ECO:0000256" key="1">
    <source>
        <dbReference type="ARBA" id="ARBA00010122"/>
    </source>
</evidence>
<comment type="similarity">
    <text evidence="1 7">Belongs to the aspartokinase family.</text>
</comment>
<keyword evidence="4 7" id="KW-0418">Kinase</keyword>
<dbReference type="GO" id="GO:0005829">
    <property type="term" value="C:cytosol"/>
    <property type="evidence" value="ECO:0007669"/>
    <property type="project" value="TreeGrafter"/>
</dbReference>
<dbReference type="InterPro" id="IPR005260">
    <property type="entry name" value="Asp_kin_monofn"/>
</dbReference>
<feature type="domain" description="ACT" evidence="9">
    <location>
        <begin position="382"/>
        <end position="464"/>
    </location>
</feature>
<dbReference type="Pfam" id="PF00696">
    <property type="entry name" value="AA_kinase"/>
    <property type="match status" value="1"/>
</dbReference>
<keyword evidence="8" id="KW-0028">Amino-acid biosynthesis</keyword>
<dbReference type="InterPro" id="IPR045865">
    <property type="entry name" value="ACT-like_dom_sf"/>
</dbReference>
<accession>A0AAV8V2P3</accession>
<dbReference type="PROSITE" id="PS51671">
    <property type="entry name" value="ACT"/>
    <property type="match status" value="1"/>
</dbReference>
<comment type="catalytic activity">
    <reaction evidence="6 7">
        <text>L-aspartate + ATP = 4-phospho-L-aspartate + ADP</text>
        <dbReference type="Rhea" id="RHEA:23776"/>
        <dbReference type="ChEBI" id="CHEBI:29991"/>
        <dbReference type="ChEBI" id="CHEBI:30616"/>
        <dbReference type="ChEBI" id="CHEBI:57535"/>
        <dbReference type="ChEBI" id="CHEBI:456216"/>
        <dbReference type="EC" id="2.7.2.4"/>
    </reaction>
</comment>
<dbReference type="Pfam" id="PF22468">
    <property type="entry name" value="ACT_9"/>
    <property type="match status" value="2"/>
</dbReference>
<comment type="pathway">
    <text evidence="8">Amino-acid biosynthesis; L-lysine biosynthesis via DAP pathway; (S)-tetrahydrodipicolinate from L-aspartate: step 1/4.</text>
</comment>
<dbReference type="InterPro" id="IPR042199">
    <property type="entry name" value="AsparK_Bifunc_asparK/hSer_DH"/>
</dbReference>
<dbReference type="SUPFAM" id="SSF55021">
    <property type="entry name" value="ACT-like"/>
    <property type="match status" value="2"/>
</dbReference>
<evidence type="ECO:0000256" key="5">
    <source>
        <dbReference type="ARBA" id="ARBA00022840"/>
    </source>
</evidence>
<dbReference type="EMBL" id="JAMWBK010000001">
    <property type="protein sequence ID" value="KAJ8909126.1"/>
    <property type="molecule type" value="Genomic_DNA"/>
</dbReference>
<comment type="caution">
    <text evidence="10">The sequence shown here is derived from an EMBL/GenBank/DDBJ whole genome shotgun (WGS) entry which is preliminary data.</text>
</comment>
<dbReference type="PANTHER" id="PTHR21499:SF59">
    <property type="entry name" value="ASPARTOKINASE"/>
    <property type="match status" value="1"/>
</dbReference>
<gene>
    <name evidence="10" type="ORF">NDN08_005820</name>
</gene>
<dbReference type="Proteomes" id="UP001157974">
    <property type="component" value="Unassembled WGS sequence"/>
</dbReference>
<evidence type="ECO:0000259" key="9">
    <source>
        <dbReference type="PROSITE" id="PS51671"/>
    </source>
</evidence>
<dbReference type="Gene3D" id="3.30.70.260">
    <property type="match status" value="2"/>
</dbReference>
<evidence type="ECO:0000313" key="11">
    <source>
        <dbReference type="Proteomes" id="UP001157974"/>
    </source>
</evidence>
<dbReference type="Gene3D" id="1.20.120.1320">
    <property type="entry name" value="Aspartokinase, catalytic domain"/>
    <property type="match status" value="1"/>
</dbReference>
<protein>
    <recommendedName>
        <fullName evidence="7">Aspartokinase</fullName>
        <ecNumber evidence="7">2.7.2.4</ecNumber>
    </recommendedName>
</protein>
<dbReference type="NCBIfam" id="TIGR00657">
    <property type="entry name" value="asp_kinases"/>
    <property type="match status" value="1"/>
</dbReference>
<name>A0AAV8V2P3_9RHOD</name>
<dbReference type="SUPFAM" id="SSF53633">
    <property type="entry name" value="Carbamate kinase-like"/>
    <property type="match status" value="1"/>
</dbReference>
<keyword evidence="3" id="KW-0547">Nucleotide-binding</keyword>
<evidence type="ECO:0000256" key="2">
    <source>
        <dbReference type="ARBA" id="ARBA00022679"/>
    </source>
</evidence>
<dbReference type="InterPro" id="IPR018042">
    <property type="entry name" value="Aspartate_kinase_CS"/>
</dbReference>
<evidence type="ECO:0000256" key="7">
    <source>
        <dbReference type="RuleBase" id="RU003448"/>
    </source>
</evidence>
<dbReference type="InterPro" id="IPR002912">
    <property type="entry name" value="ACT_dom"/>
</dbReference>
<evidence type="ECO:0000313" key="10">
    <source>
        <dbReference type="EMBL" id="KAJ8909126.1"/>
    </source>
</evidence>
<dbReference type="AlphaFoldDB" id="A0AAV8V2P3"/>
<organism evidence="10 11">
    <name type="scientific">Rhodosorus marinus</name>
    <dbReference type="NCBI Taxonomy" id="101924"/>
    <lineage>
        <taxon>Eukaryota</taxon>
        <taxon>Rhodophyta</taxon>
        <taxon>Stylonematophyceae</taxon>
        <taxon>Stylonematales</taxon>
        <taxon>Stylonemataceae</taxon>
        <taxon>Rhodosorus</taxon>
    </lineage>
</organism>
<keyword evidence="11" id="KW-1185">Reference proteome</keyword>
<comment type="pathway">
    <text evidence="8">Amino-acid biosynthesis; L-methionine biosynthesis via de novo pathway; L-homoserine from L-aspartate: step 1/3.</text>
</comment>
<evidence type="ECO:0000256" key="6">
    <source>
        <dbReference type="ARBA" id="ARBA00047872"/>
    </source>
</evidence>
<evidence type="ECO:0000256" key="8">
    <source>
        <dbReference type="RuleBase" id="RU004249"/>
    </source>
</evidence>
<dbReference type="InterPro" id="IPR054352">
    <property type="entry name" value="ACT_Aspartokinase"/>
</dbReference>
<dbReference type="GO" id="GO:0005524">
    <property type="term" value="F:ATP binding"/>
    <property type="evidence" value="ECO:0007669"/>
    <property type="project" value="UniProtKB-KW"/>
</dbReference>
<proteinExistence type="inferred from homology"/>
<reference evidence="10 11" key="1">
    <citation type="journal article" date="2023" name="Nat. Commun.">
        <title>Origin of minicircular mitochondrial genomes in red algae.</title>
        <authorList>
            <person name="Lee Y."/>
            <person name="Cho C.H."/>
            <person name="Lee Y.M."/>
            <person name="Park S.I."/>
            <person name="Yang J.H."/>
            <person name="West J.A."/>
            <person name="Bhattacharya D."/>
            <person name="Yoon H.S."/>
        </authorList>
    </citation>
    <scope>NUCLEOTIDE SEQUENCE [LARGE SCALE GENOMIC DNA]</scope>
    <source>
        <strain evidence="10 11">CCMP1338</strain>
        <tissue evidence="10">Whole cell</tissue>
    </source>
</reference>
<dbReference type="PANTHER" id="PTHR21499">
    <property type="entry name" value="ASPARTATE KINASE"/>
    <property type="match status" value="1"/>
</dbReference>
<evidence type="ECO:0000256" key="3">
    <source>
        <dbReference type="ARBA" id="ARBA00022741"/>
    </source>
</evidence>
<dbReference type="GO" id="GO:0009090">
    <property type="term" value="P:homoserine biosynthetic process"/>
    <property type="evidence" value="ECO:0007669"/>
    <property type="project" value="TreeGrafter"/>
</dbReference>
<dbReference type="GO" id="GO:0009089">
    <property type="term" value="P:lysine biosynthetic process via diaminopimelate"/>
    <property type="evidence" value="ECO:0007669"/>
    <property type="project" value="InterPro"/>
</dbReference>
<comment type="pathway">
    <text evidence="8">Amino-acid biosynthesis; L-threonine biosynthesis; L-threonine from L-aspartate: step 1/5.</text>
</comment>
<keyword evidence="5" id="KW-0067">ATP-binding</keyword>
<dbReference type="InterPro" id="IPR036393">
    <property type="entry name" value="AceGlu_kinase-like_sf"/>
</dbReference>
<keyword evidence="2 7" id="KW-0808">Transferase</keyword>
<evidence type="ECO:0000256" key="4">
    <source>
        <dbReference type="ARBA" id="ARBA00022777"/>
    </source>
</evidence>
<dbReference type="GO" id="GO:0004072">
    <property type="term" value="F:aspartate kinase activity"/>
    <property type="evidence" value="ECO:0007669"/>
    <property type="project" value="UniProtKB-EC"/>
</dbReference>
<dbReference type="PROSITE" id="PS00324">
    <property type="entry name" value="ASPARTOKINASE"/>
    <property type="match status" value="1"/>
</dbReference>
<dbReference type="PIRSF" id="PIRSF000726">
    <property type="entry name" value="Asp_kin"/>
    <property type="match status" value="1"/>
</dbReference>